<comment type="caution">
    <text evidence="1">The sequence shown here is derived from an EMBL/GenBank/DDBJ whole genome shotgun (WGS) entry which is preliminary data.</text>
</comment>
<organism evidence="1 2">
    <name type="scientific">Bacillus wiedmannii</name>
    <dbReference type="NCBI Taxonomy" id="1890302"/>
    <lineage>
        <taxon>Bacteria</taxon>
        <taxon>Bacillati</taxon>
        <taxon>Bacillota</taxon>
        <taxon>Bacilli</taxon>
        <taxon>Bacillales</taxon>
        <taxon>Bacillaceae</taxon>
        <taxon>Bacillus</taxon>
        <taxon>Bacillus cereus group</taxon>
    </lineage>
</organism>
<evidence type="ECO:0000313" key="2">
    <source>
        <dbReference type="Proteomes" id="UP000220111"/>
    </source>
</evidence>
<protein>
    <submittedName>
        <fullName evidence="1">1,3-beta-glucan synthase regulator</fullName>
    </submittedName>
</protein>
<name>A0A2A7BLR9_9BACI</name>
<accession>A0A2A7BLR9</accession>
<dbReference type="AlphaFoldDB" id="A0A2A7BLR9"/>
<gene>
    <name evidence="1" type="ORF">COO17_24510</name>
</gene>
<proteinExistence type="predicted"/>
<dbReference type="Proteomes" id="UP000220111">
    <property type="component" value="Unassembled WGS sequence"/>
</dbReference>
<dbReference type="EMBL" id="NVPQ01000097">
    <property type="protein sequence ID" value="PDY36805.1"/>
    <property type="molecule type" value="Genomic_DNA"/>
</dbReference>
<feature type="non-terminal residue" evidence="1">
    <location>
        <position position="1"/>
    </location>
</feature>
<reference evidence="1 2" key="1">
    <citation type="submission" date="2017-09" db="EMBL/GenBank/DDBJ databases">
        <title>Large-scale bioinformatics analysis of Bacillus genomes uncovers conserved roles of natural products in bacterial physiology.</title>
        <authorList>
            <consortium name="Agbiome Team Llc"/>
            <person name="Bleich R.M."/>
            <person name="Grubbs K.J."/>
            <person name="Santa Maria K.C."/>
            <person name="Allen S.E."/>
            <person name="Farag S."/>
            <person name="Shank E.A."/>
            <person name="Bowers A."/>
        </authorList>
    </citation>
    <scope>NUCLEOTIDE SEQUENCE [LARGE SCALE GENOMIC DNA]</scope>
    <source>
        <strain evidence="1 2">AFS098222</strain>
    </source>
</reference>
<evidence type="ECO:0000313" key="1">
    <source>
        <dbReference type="EMBL" id="PDY36805.1"/>
    </source>
</evidence>
<sequence length="44" mass="5148">EGAWEKKTLMESEGITAKEAEEVAREHVFFVVNHFTEFLNKLHD</sequence>